<dbReference type="InterPro" id="IPR008929">
    <property type="entry name" value="Chondroitin_lyas"/>
</dbReference>
<name>A0A9D2QKU9_9FIRM</name>
<accession>A0A9D2QKU9</accession>
<reference evidence="2" key="2">
    <citation type="submission" date="2021-04" db="EMBL/GenBank/DDBJ databases">
        <authorList>
            <person name="Gilroy R."/>
        </authorList>
    </citation>
    <scope>NUCLEOTIDE SEQUENCE</scope>
    <source>
        <strain evidence="2">ChiBcec1-1630</strain>
    </source>
</reference>
<dbReference type="SUPFAM" id="SSF48208">
    <property type="entry name" value="Six-hairpin glycosidases"/>
    <property type="match status" value="1"/>
</dbReference>
<evidence type="ECO:0000313" key="2">
    <source>
        <dbReference type="EMBL" id="HJC87908.1"/>
    </source>
</evidence>
<evidence type="ECO:0000313" key="3">
    <source>
        <dbReference type="Proteomes" id="UP000823922"/>
    </source>
</evidence>
<dbReference type="InterPro" id="IPR012970">
    <property type="entry name" value="Lyase_8_alpha_N"/>
</dbReference>
<dbReference type="GO" id="GO:0005975">
    <property type="term" value="P:carbohydrate metabolic process"/>
    <property type="evidence" value="ECO:0007669"/>
    <property type="project" value="InterPro"/>
</dbReference>
<dbReference type="AlphaFoldDB" id="A0A9D2QKU9"/>
<proteinExistence type="predicted"/>
<dbReference type="EMBL" id="DWVS01000198">
    <property type="protein sequence ID" value="HJC87908.1"/>
    <property type="molecule type" value="Genomic_DNA"/>
</dbReference>
<evidence type="ECO:0000259" key="1">
    <source>
        <dbReference type="Pfam" id="PF08124"/>
    </source>
</evidence>
<feature type="domain" description="Polysaccharide lyase 8 N-terminal alpha-helical" evidence="1">
    <location>
        <begin position="8"/>
        <end position="89"/>
    </location>
</feature>
<dbReference type="Proteomes" id="UP000823922">
    <property type="component" value="Unassembled WGS sequence"/>
</dbReference>
<gene>
    <name evidence="2" type="ORF">H9926_07845</name>
</gene>
<comment type="caution">
    <text evidence="2">The sequence shown here is derived from an EMBL/GenBank/DDBJ whole genome shotgun (WGS) entry which is preliminary data.</text>
</comment>
<dbReference type="Pfam" id="PF08124">
    <property type="entry name" value="Lyase_8_N"/>
    <property type="match status" value="1"/>
</dbReference>
<sequence length="548" mass="63474">MERFMRQHYRKMTEENDRKVKRALRMQNMDPQSRFYGGFPDEEDLFDAKYTIHLLASMTAAYSNEDSVYYQEEQVADRVLTGLDFVERYQHEDGLFDLINCNFHSAPDTAFNLKGMMPCQHYLRKQERDEKQERIYEKLSAIAGRAAEGLLNGGFHTPNHRWAIASSLVECADFFGKPAYAEAAQAYLVEGIDCNEDGEYAEKSAGGYNMVNNNAMITLGVYTGEESYFDHVERNLWMMLTYMEPDGTIFTSNSTRQDNGKRVYPGGYYWEYLFLGKRRGIPEFVAFAKHIFDLTEENRLPAPDCLLNYMNHPELIDFESDAVWKEQDYRKLYEESGIARIKRGDFTYTLMKGKSNFLYFSNRSIDVALKIGGCVCEHRAFVPETLTETEDGFELTQVMRGWYYLPFREAQDTSDWWKMDHSKREKKLGPDLKIQVRVHDAEDGIRIDFRLHGIENAPFRIEAAVQGADRAENPWFSIQGLKNRLVVAKDGMTRFENAEDALEIGPGFGTHSYTAGKFGSEARDENCFTLYFTDYTEFDRTITIRNIG</sequence>
<reference evidence="2" key="1">
    <citation type="journal article" date="2021" name="PeerJ">
        <title>Extensive microbial diversity within the chicken gut microbiome revealed by metagenomics and culture.</title>
        <authorList>
            <person name="Gilroy R."/>
            <person name="Ravi A."/>
            <person name="Getino M."/>
            <person name="Pursley I."/>
            <person name="Horton D.L."/>
            <person name="Alikhan N.F."/>
            <person name="Baker D."/>
            <person name="Gharbi K."/>
            <person name="Hall N."/>
            <person name="Watson M."/>
            <person name="Adriaenssens E.M."/>
            <person name="Foster-Nyarko E."/>
            <person name="Jarju S."/>
            <person name="Secka A."/>
            <person name="Antonio M."/>
            <person name="Oren A."/>
            <person name="Chaudhuri R.R."/>
            <person name="La Ragione R."/>
            <person name="Hildebrand F."/>
            <person name="Pallen M.J."/>
        </authorList>
    </citation>
    <scope>NUCLEOTIDE SEQUENCE</scope>
    <source>
        <strain evidence="2">ChiBcec1-1630</strain>
    </source>
</reference>
<dbReference type="InterPro" id="IPR008928">
    <property type="entry name" value="6-hairpin_glycosidase_sf"/>
</dbReference>
<organism evidence="2 3">
    <name type="scientific">Candidatus Eisenbergiella intestinigallinarum</name>
    <dbReference type="NCBI Taxonomy" id="2838549"/>
    <lineage>
        <taxon>Bacteria</taxon>
        <taxon>Bacillati</taxon>
        <taxon>Bacillota</taxon>
        <taxon>Clostridia</taxon>
        <taxon>Lachnospirales</taxon>
        <taxon>Lachnospiraceae</taxon>
        <taxon>Eisenbergiella</taxon>
    </lineage>
</organism>
<protein>
    <recommendedName>
        <fullName evidence="1">Polysaccharide lyase 8 N-terminal alpha-helical domain-containing protein</fullName>
    </recommendedName>
</protein>
<dbReference type="SUPFAM" id="SSF48230">
    <property type="entry name" value="Chondroitin AC/alginate lyase"/>
    <property type="match status" value="1"/>
</dbReference>